<evidence type="ECO:0000313" key="1">
    <source>
        <dbReference type="EMBL" id="MEZ3179495.1"/>
    </source>
</evidence>
<keyword evidence="2" id="KW-1185">Reference proteome</keyword>
<comment type="caution">
    <text evidence="1">The sequence shown here is derived from an EMBL/GenBank/DDBJ whole genome shotgun (WGS) entry which is preliminary data.</text>
</comment>
<dbReference type="RefSeq" id="WP_371238044.1">
    <property type="nucleotide sequence ID" value="NZ_JAHWZY010000010.1"/>
</dbReference>
<gene>
    <name evidence="1" type="ORF">KYY02_12610</name>
</gene>
<name>A0ABV4IXT9_9ACTN</name>
<dbReference type="SUPFAM" id="SSF56281">
    <property type="entry name" value="Metallo-hydrolase/oxidoreductase"/>
    <property type="match status" value="1"/>
</dbReference>
<evidence type="ECO:0000313" key="2">
    <source>
        <dbReference type="Proteomes" id="UP001567537"/>
    </source>
</evidence>
<dbReference type="Gene3D" id="3.60.15.10">
    <property type="entry name" value="Ribonuclease Z/Hydroxyacylglutathione hydrolase-like"/>
    <property type="match status" value="1"/>
</dbReference>
<dbReference type="InterPro" id="IPR036866">
    <property type="entry name" value="RibonucZ/Hydroxyglut_hydro"/>
</dbReference>
<proteinExistence type="predicted"/>
<dbReference type="EMBL" id="JAHWZY010000010">
    <property type="protein sequence ID" value="MEZ3179495.1"/>
    <property type="molecule type" value="Genomic_DNA"/>
</dbReference>
<reference evidence="1 2" key="1">
    <citation type="journal article" date="2021" name="Res Sq">
        <title>Streptomyces Pimoensis sp. nov., Isolated From the Taklimakan Desert in Xinjiang, China.</title>
        <authorList>
            <person name="Zhang P."/>
            <person name="Luo X."/>
            <person name="Luo X."/>
            <person name="Liu Z."/>
            <person name="Xia Z."/>
            <person name="Wan C."/>
            <person name="zhang L."/>
        </authorList>
    </citation>
    <scope>NUCLEOTIDE SEQUENCE [LARGE SCALE GENOMIC DNA]</scope>
    <source>
        <strain evidence="1 2">TRM75549</strain>
    </source>
</reference>
<accession>A0ABV4IXT9</accession>
<dbReference type="Proteomes" id="UP001567537">
    <property type="component" value="Unassembled WGS sequence"/>
</dbReference>
<organism evidence="1 2">
    <name type="scientific">Streptomyces pimonensis</name>
    <dbReference type="NCBI Taxonomy" id="2860288"/>
    <lineage>
        <taxon>Bacteria</taxon>
        <taxon>Bacillati</taxon>
        <taxon>Actinomycetota</taxon>
        <taxon>Actinomycetes</taxon>
        <taxon>Kitasatosporales</taxon>
        <taxon>Streptomycetaceae</taxon>
        <taxon>Streptomyces</taxon>
    </lineage>
</organism>
<sequence>MTTSFVLARGCDLLVHEAVDAAWFEKQGLPTTVVEHMREVHTDVAEVGGIAAAAGARQVVLSHLAPADPTRFPAREWAAAARASARTAGYRGRVTVGHDLMRIPLD</sequence>
<protein>
    <submittedName>
        <fullName evidence="1">Uncharacterized protein</fullName>
    </submittedName>
</protein>